<feature type="domain" description="SnoaL-like" evidence="2">
    <location>
        <begin position="28"/>
        <end position="101"/>
    </location>
</feature>
<evidence type="ECO:0000313" key="3">
    <source>
        <dbReference type="EMBL" id="MET9844732.1"/>
    </source>
</evidence>
<organism evidence="3 4">
    <name type="scientific">Streptomyces ossamyceticus</name>
    <dbReference type="NCBI Taxonomy" id="249581"/>
    <lineage>
        <taxon>Bacteria</taxon>
        <taxon>Bacillati</taxon>
        <taxon>Actinomycetota</taxon>
        <taxon>Actinomycetes</taxon>
        <taxon>Kitasatosporales</taxon>
        <taxon>Streptomycetaceae</taxon>
        <taxon>Streptomyces</taxon>
    </lineage>
</organism>
<dbReference type="RefSeq" id="WP_355394781.1">
    <property type="nucleotide sequence ID" value="NZ_JBEXPZ010000010.1"/>
</dbReference>
<dbReference type="Pfam" id="PF12680">
    <property type="entry name" value="SnoaL_2"/>
    <property type="match status" value="1"/>
</dbReference>
<protein>
    <submittedName>
        <fullName evidence="3">Nuclear transport factor 2 family protein</fullName>
    </submittedName>
</protein>
<dbReference type="SUPFAM" id="SSF54427">
    <property type="entry name" value="NTF2-like"/>
    <property type="match status" value="1"/>
</dbReference>
<dbReference type="EMBL" id="JBEXPZ010000010">
    <property type="protein sequence ID" value="MET9844732.1"/>
    <property type="molecule type" value="Genomic_DNA"/>
</dbReference>
<accession>A0ABV2UU74</accession>
<evidence type="ECO:0000256" key="1">
    <source>
        <dbReference type="SAM" id="MobiDB-lite"/>
    </source>
</evidence>
<gene>
    <name evidence="3" type="ORF">ABZZ21_09130</name>
</gene>
<comment type="caution">
    <text evidence="3">The sequence shown here is derived from an EMBL/GenBank/DDBJ whole genome shotgun (WGS) entry which is preliminary data.</text>
</comment>
<sequence length="129" mass="13940">MTHEEALTHRETATQHEAATEPNDLGRYFIERANAGDVDGLVALYEPDAVLAFPPGSLATGHARIRQVYEQFVAAAPVLEPGRQHPPLITGDLALTACTLTNGEITAEIARRQPDGSWLWVADQPAITS</sequence>
<dbReference type="InterPro" id="IPR032710">
    <property type="entry name" value="NTF2-like_dom_sf"/>
</dbReference>
<reference evidence="3 4" key="1">
    <citation type="submission" date="2024-06" db="EMBL/GenBank/DDBJ databases">
        <title>The Natural Products Discovery Center: Release of the First 8490 Sequenced Strains for Exploring Actinobacteria Biosynthetic Diversity.</title>
        <authorList>
            <person name="Kalkreuter E."/>
            <person name="Kautsar S.A."/>
            <person name="Yang D."/>
            <person name="Bader C.D."/>
            <person name="Teijaro C.N."/>
            <person name="Fluegel L."/>
            <person name="Davis C.M."/>
            <person name="Simpson J.R."/>
            <person name="Lauterbach L."/>
            <person name="Steele A.D."/>
            <person name="Gui C."/>
            <person name="Meng S."/>
            <person name="Li G."/>
            <person name="Viehrig K."/>
            <person name="Ye F."/>
            <person name="Su P."/>
            <person name="Kiefer A.F."/>
            <person name="Nichols A."/>
            <person name="Cepeda A.J."/>
            <person name="Yan W."/>
            <person name="Fan B."/>
            <person name="Jiang Y."/>
            <person name="Adhikari A."/>
            <person name="Zheng C.-J."/>
            <person name="Schuster L."/>
            <person name="Cowan T.M."/>
            <person name="Smanski M.J."/>
            <person name="Chevrette M.G."/>
            <person name="De Carvalho L.P.S."/>
            <person name="Shen B."/>
        </authorList>
    </citation>
    <scope>NUCLEOTIDE SEQUENCE [LARGE SCALE GENOMIC DNA]</scope>
    <source>
        <strain evidence="3 4">NPDC006434</strain>
    </source>
</reference>
<dbReference type="Proteomes" id="UP001550210">
    <property type="component" value="Unassembled WGS sequence"/>
</dbReference>
<dbReference type="InterPro" id="IPR037401">
    <property type="entry name" value="SnoaL-like"/>
</dbReference>
<dbReference type="Gene3D" id="3.10.450.50">
    <property type="match status" value="1"/>
</dbReference>
<evidence type="ECO:0000313" key="4">
    <source>
        <dbReference type="Proteomes" id="UP001550210"/>
    </source>
</evidence>
<feature type="compositionally biased region" description="Basic and acidic residues" evidence="1">
    <location>
        <begin position="1"/>
        <end position="14"/>
    </location>
</feature>
<evidence type="ECO:0000259" key="2">
    <source>
        <dbReference type="Pfam" id="PF12680"/>
    </source>
</evidence>
<keyword evidence="4" id="KW-1185">Reference proteome</keyword>
<proteinExistence type="predicted"/>
<feature type="region of interest" description="Disordered" evidence="1">
    <location>
        <begin position="1"/>
        <end position="22"/>
    </location>
</feature>
<name>A0ABV2UU74_9ACTN</name>